<dbReference type="InterPro" id="IPR047926">
    <property type="entry name" value="Ni_dep_LarA"/>
</dbReference>
<dbReference type="Pfam" id="PF09861">
    <property type="entry name" value="Lar_N"/>
    <property type="match status" value="1"/>
</dbReference>
<dbReference type="GO" id="GO:0050043">
    <property type="term" value="F:lactate racemase activity"/>
    <property type="evidence" value="ECO:0007669"/>
    <property type="project" value="UniProtKB-EC"/>
</dbReference>
<dbReference type="InterPro" id="IPR048520">
    <property type="entry name" value="LarA_C"/>
</dbReference>
<proteinExistence type="predicted"/>
<dbReference type="Pfam" id="PF21113">
    <property type="entry name" value="LarA_C"/>
    <property type="match status" value="1"/>
</dbReference>
<organism evidence="3 4">
    <name type="scientific">Methanimicrococcus hacksteinii</name>
    <dbReference type="NCBI Taxonomy" id="3028293"/>
    <lineage>
        <taxon>Archaea</taxon>
        <taxon>Methanobacteriati</taxon>
        <taxon>Methanobacteriota</taxon>
        <taxon>Stenosarchaea group</taxon>
        <taxon>Methanomicrobia</taxon>
        <taxon>Methanosarcinales</taxon>
        <taxon>Methanosarcinaceae</taxon>
        <taxon>Methanimicrococcus</taxon>
    </lineage>
</organism>
<sequence length="435" mass="47406">MYIRFLNSIHIRSDNSMTNKKLSVPYGSGQLSFELPESAFLSIVLPASESKSAADADETVRAALQEPVGTPRLSALANPDQKIAVIINDITRPTPSAYLIPFVLEELAAAGVPDGNVTFYFALGLHRKHTDDEIQKLLGPDIYKRFQFVQHEVGSYPTTSFGETSRKTPVEIYSDIPKNDLIIGIGEVGFHYYAGYSGGAKSLLPGVSSKESVIANHKMMIEKNAVSGRVDSPVRKDLEEAAEMIGLDFILNVVLDSHKNVAAAFSGNFIEAHRKAVQVVDEMYKVEVKPADAVIVSCGGYPKDINLYQANKALDNATQAVKEGGSIIVVSECRDGIGNTVYDRWNKECRTAEDAVARFKKEFEFGGHKAATTAAASLRFNLYLVSSLSDEAAEEAYFTPCKTVEEAVSEVLAKNPDAKFHVIPYGGQTLPVMKP</sequence>
<gene>
    <name evidence="3" type="primary">larA</name>
    <name evidence="3" type="ORF">MmiAt1_00010</name>
</gene>
<dbReference type="InterPro" id="IPR043166">
    <property type="entry name" value="LarA-like_C"/>
</dbReference>
<evidence type="ECO:0000259" key="2">
    <source>
        <dbReference type="Pfam" id="PF21113"/>
    </source>
</evidence>
<evidence type="ECO:0000259" key="1">
    <source>
        <dbReference type="Pfam" id="PF09861"/>
    </source>
</evidence>
<dbReference type="InterPro" id="IPR048068">
    <property type="entry name" value="LarA-like"/>
</dbReference>
<keyword evidence="3" id="KW-0413">Isomerase</keyword>
<name>A0ABU3VM82_9EURY</name>
<evidence type="ECO:0000313" key="3">
    <source>
        <dbReference type="EMBL" id="MDV0444476.1"/>
    </source>
</evidence>
<dbReference type="Proteomes" id="UP001272052">
    <property type="component" value="Unassembled WGS sequence"/>
</dbReference>
<dbReference type="PANTHER" id="PTHR33171">
    <property type="entry name" value="LAR_N DOMAIN-CONTAINING PROTEIN"/>
    <property type="match status" value="1"/>
</dbReference>
<keyword evidence="4" id="KW-1185">Reference proteome</keyword>
<evidence type="ECO:0000313" key="4">
    <source>
        <dbReference type="Proteomes" id="UP001272052"/>
    </source>
</evidence>
<comment type="caution">
    <text evidence="3">The sequence shown here is derived from an EMBL/GenBank/DDBJ whole genome shotgun (WGS) entry which is preliminary data.</text>
</comment>
<dbReference type="PANTHER" id="PTHR33171:SF17">
    <property type="entry name" value="LARA-LIKE N-TERMINAL DOMAIN-CONTAINING PROTEIN"/>
    <property type="match status" value="1"/>
</dbReference>
<reference evidence="3 4" key="1">
    <citation type="submission" date="2023-06" db="EMBL/GenBank/DDBJ databases">
        <title>Genome sequence of Methanimicrococcus sp. At1.</title>
        <authorList>
            <person name="Protasov E."/>
            <person name="Platt K."/>
            <person name="Poehlein A."/>
            <person name="Daniel R."/>
            <person name="Brune A."/>
        </authorList>
    </citation>
    <scope>NUCLEOTIDE SEQUENCE [LARGE SCALE GENOMIC DNA]</scope>
    <source>
        <strain evidence="3 4">At1</strain>
    </source>
</reference>
<dbReference type="Gene3D" id="3.90.226.30">
    <property type="match status" value="1"/>
</dbReference>
<accession>A0ABU3VM82</accession>
<feature type="domain" description="Lactate racemase C-terminal" evidence="2">
    <location>
        <begin position="286"/>
        <end position="426"/>
    </location>
</feature>
<dbReference type="NCBIfam" id="NF033504">
    <property type="entry name" value="Ni_dep_LarA"/>
    <property type="match status" value="1"/>
</dbReference>
<dbReference type="InterPro" id="IPR018657">
    <property type="entry name" value="LarA-like_N"/>
</dbReference>
<protein>
    <submittedName>
        <fullName evidence="3">Lactate racemase</fullName>
        <ecNumber evidence="3">5.1.2.1</ecNumber>
    </submittedName>
</protein>
<dbReference type="Gene3D" id="3.40.50.11440">
    <property type="match status" value="1"/>
</dbReference>
<dbReference type="EMBL" id="JAWDKC010000001">
    <property type="protein sequence ID" value="MDV0444476.1"/>
    <property type="molecule type" value="Genomic_DNA"/>
</dbReference>
<feature type="domain" description="LarA-like N-terminal" evidence="1">
    <location>
        <begin position="26"/>
        <end position="226"/>
    </location>
</feature>
<dbReference type="EC" id="5.1.2.1" evidence="3"/>